<dbReference type="EMBL" id="MT774379">
    <property type="protein sequence ID" value="QOR58425.1"/>
    <property type="molecule type" value="Genomic_DNA"/>
</dbReference>
<evidence type="ECO:0000313" key="2">
    <source>
        <dbReference type="Proteomes" id="UP000594051"/>
    </source>
</evidence>
<dbReference type="KEGG" id="vg:65128896"/>
<sequence length="72" mass="8952">MNKLINKYVKKYNLDVRIIREICYSPFKFANKRMADPLDKKAIMFAYLFKIRLRKYFRDDKTRKLTEIKNKR</sequence>
<dbReference type="Proteomes" id="UP000594051">
    <property type="component" value="Segment"/>
</dbReference>
<organism evidence="1 2">
    <name type="scientific">uncultured phage cr118_1</name>
    <dbReference type="NCBI Taxonomy" id="2772063"/>
    <lineage>
        <taxon>Viruses</taxon>
        <taxon>Duplodnaviria</taxon>
        <taxon>Heunggongvirae</taxon>
        <taxon>Uroviricota</taxon>
        <taxon>Caudoviricetes</taxon>
        <taxon>Crassvirales</taxon>
        <taxon>Suoliviridae</taxon>
        <taxon>Uncouvirinae</taxon>
        <taxon>Besingivirus</taxon>
        <taxon>Besingivirus coli</taxon>
    </lineage>
</organism>
<dbReference type="GeneID" id="65128896"/>
<protein>
    <submittedName>
        <fullName evidence="1">Uncharacterized protein</fullName>
    </submittedName>
</protein>
<evidence type="ECO:0000313" key="1">
    <source>
        <dbReference type="EMBL" id="QOR58425.1"/>
    </source>
</evidence>
<accession>A0A7M1RVH5</accession>
<dbReference type="RefSeq" id="YP_010110583.1">
    <property type="nucleotide sequence ID" value="NC_055872.1"/>
</dbReference>
<proteinExistence type="predicted"/>
<keyword evidence="2" id="KW-1185">Reference proteome</keyword>
<name>A0A7M1RVH5_9CAUD</name>
<reference evidence="1 2" key="1">
    <citation type="submission" date="2020-07" db="EMBL/GenBank/DDBJ databases">
        <title>Taxonomic proposal: Crassvirales, a new order of highly abundant and diverse bacterial viruses.</title>
        <authorList>
            <person name="Shkoporov A.N."/>
            <person name="Stockdale S.R."/>
            <person name="Guerin E."/>
            <person name="Ross R.P."/>
            <person name="Hill C."/>
        </authorList>
    </citation>
    <scope>NUCLEOTIDE SEQUENCE [LARGE SCALE GENOMIC DNA]</scope>
</reference>